<dbReference type="GO" id="GO:0043161">
    <property type="term" value="P:proteasome-mediated ubiquitin-dependent protein catabolic process"/>
    <property type="evidence" value="ECO:0007669"/>
    <property type="project" value="TreeGrafter"/>
</dbReference>
<dbReference type="PANTHER" id="PTHR24104:SF25">
    <property type="entry name" value="PROTEIN LIN-41"/>
    <property type="match status" value="1"/>
</dbReference>
<evidence type="ECO:0000313" key="3">
    <source>
        <dbReference type="EMBL" id="CAF3651733.1"/>
    </source>
</evidence>
<evidence type="ECO:0008006" key="6">
    <source>
        <dbReference type="Google" id="ProtNLM"/>
    </source>
</evidence>
<feature type="repeat" description="NHL" evidence="2">
    <location>
        <begin position="164"/>
        <end position="207"/>
    </location>
</feature>
<dbReference type="Pfam" id="PF01436">
    <property type="entry name" value="NHL"/>
    <property type="match status" value="2"/>
</dbReference>
<dbReference type="GO" id="GO:0061630">
    <property type="term" value="F:ubiquitin protein ligase activity"/>
    <property type="evidence" value="ECO:0007669"/>
    <property type="project" value="TreeGrafter"/>
</dbReference>
<organism evidence="3 5">
    <name type="scientific">Rotaria sordida</name>
    <dbReference type="NCBI Taxonomy" id="392033"/>
    <lineage>
        <taxon>Eukaryota</taxon>
        <taxon>Metazoa</taxon>
        <taxon>Spiralia</taxon>
        <taxon>Gnathifera</taxon>
        <taxon>Rotifera</taxon>
        <taxon>Eurotatoria</taxon>
        <taxon>Bdelloidea</taxon>
        <taxon>Philodinida</taxon>
        <taxon>Philodinidae</taxon>
        <taxon>Rotaria</taxon>
    </lineage>
</organism>
<dbReference type="InterPro" id="IPR050952">
    <property type="entry name" value="TRIM-NHL_E3_ligases"/>
</dbReference>
<dbReference type="CDD" id="cd05819">
    <property type="entry name" value="NHL"/>
    <property type="match status" value="1"/>
</dbReference>
<dbReference type="GO" id="GO:0000209">
    <property type="term" value="P:protein polyubiquitination"/>
    <property type="evidence" value="ECO:0007669"/>
    <property type="project" value="TreeGrafter"/>
</dbReference>
<dbReference type="InterPro" id="IPR011042">
    <property type="entry name" value="6-blade_b-propeller_TolB-like"/>
</dbReference>
<keyword evidence="1" id="KW-0677">Repeat</keyword>
<dbReference type="EMBL" id="CAJOAX010000798">
    <property type="protein sequence ID" value="CAF3651733.1"/>
    <property type="molecule type" value="Genomic_DNA"/>
</dbReference>
<evidence type="ECO:0000256" key="2">
    <source>
        <dbReference type="PROSITE-ProRule" id="PRU00504"/>
    </source>
</evidence>
<dbReference type="PANTHER" id="PTHR24104">
    <property type="entry name" value="E3 UBIQUITIN-PROTEIN LIGASE NHLRC1-RELATED"/>
    <property type="match status" value="1"/>
</dbReference>
<dbReference type="EMBL" id="CAJOBE010001947">
    <property type="protein sequence ID" value="CAF3787541.1"/>
    <property type="molecule type" value="Genomic_DNA"/>
</dbReference>
<dbReference type="PROSITE" id="PS51125">
    <property type="entry name" value="NHL"/>
    <property type="match status" value="1"/>
</dbReference>
<gene>
    <name evidence="4" type="ORF">FNK824_LOCUS14245</name>
    <name evidence="3" type="ORF">OTI717_LOCUS9410</name>
</gene>
<protein>
    <recommendedName>
        <fullName evidence="6">NHL repeat containing protein</fullName>
    </recommendedName>
</protein>
<dbReference type="Gene3D" id="2.120.10.30">
    <property type="entry name" value="TolB, C-terminal domain"/>
    <property type="match status" value="1"/>
</dbReference>
<dbReference type="Proteomes" id="UP000663874">
    <property type="component" value="Unassembled WGS sequence"/>
</dbReference>
<dbReference type="Proteomes" id="UP000663823">
    <property type="component" value="Unassembled WGS sequence"/>
</dbReference>
<evidence type="ECO:0000256" key="1">
    <source>
        <dbReference type="ARBA" id="ARBA00022737"/>
    </source>
</evidence>
<proteinExistence type="predicted"/>
<dbReference type="AlphaFoldDB" id="A0A818R5F3"/>
<dbReference type="SUPFAM" id="SSF101898">
    <property type="entry name" value="NHL repeat"/>
    <property type="match status" value="1"/>
</dbReference>
<evidence type="ECO:0000313" key="4">
    <source>
        <dbReference type="EMBL" id="CAF3787541.1"/>
    </source>
</evidence>
<reference evidence="3" key="1">
    <citation type="submission" date="2021-02" db="EMBL/GenBank/DDBJ databases">
        <authorList>
            <person name="Nowell W R."/>
        </authorList>
    </citation>
    <scope>NUCLEOTIDE SEQUENCE</scope>
</reference>
<dbReference type="Gene3D" id="2.40.10.500">
    <property type="match status" value="1"/>
</dbReference>
<name>A0A818R5F3_9BILA</name>
<comment type="caution">
    <text evidence="3">The sequence shown here is derived from an EMBL/GenBank/DDBJ whole genome shotgun (WGS) entry which is preliminary data.</text>
</comment>
<sequence>MGASTATTAAGQSNGASGTALNYLQYPGDVDVDSNGDIYVTDSINNRALFWASGASSGTIIAGSGTAGSLNNQLNLPYGFARDLSSGTRYIADYSNHRIMSYLPGSTNGTVIAGGNGSGTSSTQLMNPIGLCFDSSSNSLLIANYGAHNIVRWVLGATSWTLVAGITGSAGSTSTQLNSPMDVTLDSMGNIYVADSSNHRIQFFLAGQSNGTTIAGITAVGGFGIIAV</sequence>
<evidence type="ECO:0000313" key="5">
    <source>
        <dbReference type="Proteomes" id="UP000663823"/>
    </source>
</evidence>
<dbReference type="InterPro" id="IPR001258">
    <property type="entry name" value="NHL_repeat"/>
</dbReference>
<accession>A0A818R5F3</accession>
<dbReference type="GO" id="GO:0008270">
    <property type="term" value="F:zinc ion binding"/>
    <property type="evidence" value="ECO:0007669"/>
    <property type="project" value="UniProtKB-KW"/>
</dbReference>